<keyword evidence="2" id="KW-0812">Transmembrane</keyword>
<keyword evidence="2" id="KW-1133">Transmembrane helix</keyword>
<feature type="compositionally biased region" description="Low complexity" evidence="1">
    <location>
        <begin position="133"/>
        <end position="151"/>
    </location>
</feature>
<sequence length="151" mass="17241">MQIKSYEYQQVCGMSLACAVNLIILININAAIAAVFSHHYHHHHYCYRSVSRLFFSSFQLSYLICISFRASHRWRAHITLTFIHDDVVNDGDDDNDERYYNNGDDIDENSYEKYVKSVFKHVFIEECSALLTPSSPSSSPSSSSSSLSLSL</sequence>
<reference evidence="4" key="1">
    <citation type="submission" date="2014-03" db="EMBL/GenBank/DDBJ databases">
        <authorList>
            <person name="Aksoy S."/>
            <person name="Warren W."/>
            <person name="Wilson R.K."/>
        </authorList>
    </citation>
    <scope>NUCLEOTIDE SEQUENCE [LARGE SCALE GENOMIC DNA]</scope>
    <source>
        <strain evidence="4">IAEA</strain>
    </source>
</reference>
<protein>
    <submittedName>
        <fullName evidence="3">Uncharacterized protein</fullName>
    </submittedName>
</protein>
<accession>A0A1A9WM62</accession>
<name>A0A1A9WM62_9MUSC</name>
<evidence type="ECO:0000313" key="3">
    <source>
        <dbReference type="EnsemblMetazoa" id="GBRI024668-PA"/>
    </source>
</evidence>
<reference evidence="3" key="2">
    <citation type="submission" date="2020-05" db="UniProtKB">
        <authorList>
            <consortium name="EnsemblMetazoa"/>
        </authorList>
    </citation>
    <scope>IDENTIFICATION</scope>
    <source>
        <strain evidence="3">IAEA</strain>
    </source>
</reference>
<feature type="transmembrane region" description="Helical" evidence="2">
    <location>
        <begin position="49"/>
        <end position="68"/>
    </location>
</feature>
<feature type="transmembrane region" description="Helical" evidence="2">
    <location>
        <begin position="12"/>
        <end position="37"/>
    </location>
</feature>
<keyword evidence="2" id="KW-0472">Membrane</keyword>
<evidence type="ECO:0000256" key="2">
    <source>
        <dbReference type="SAM" id="Phobius"/>
    </source>
</evidence>
<feature type="region of interest" description="Disordered" evidence="1">
    <location>
        <begin position="131"/>
        <end position="151"/>
    </location>
</feature>
<dbReference type="AlphaFoldDB" id="A0A1A9WM62"/>
<evidence type="ECO:0000313" key="4">
    <source>
        <dbReference type="Proteomes" id="UP000091820"/>
    </source>
</evidence>
<keyword evidence="4" id="KW-1185">Reference proteome</keyword>
<dbReference type="PROSITE" id="PS51257">
    <property type="entry name" value="PROKAR_LIPOPROTEIN"/>
    <property type="match status" value="1"/>
</dbReference>
<proteinExistence type="predicted"/>
<organism evidence="3 4">
    <name type="scientific">Glossina brevipalpis</name>
    <dbReference type="NCBI Taxonomy" id="37001"/>
    <lineage>
        <taxon>Eukaryota</taxon>
        <taxon>Metazoa</taxon>
        <taxon>Ecdysozoa</taxon>
        <taxon>Arthropoda</taxon>
        <taxon>Hexapoda</taxon>
        <taxon>Insecta</taxon>
        <taxon>Pterygota</taxon>
        <taxon>Neoptera</taxon>
        <taxon>Endopterygota</taxon>
        <taxon>Diptera</taxon>
        <taxon>Brachycera</taxon>
        <taxon>Muscomorpha</taxon>
        <taxon>Hippoboscoidea</taxon>
        <taxon>Glossinidae</taxon>
        <taxon>Glossina</taxon>
    </lineage>
</organism>
<evidence type="ECO:0000256" key="1">
    <source>
        <dbReference type="SAM" id="MobiDB-lite"/>
    </source>
</evidence>
<dbReference type="Proteomes" id="UP000091820">
    <property type="component" value="Unassembled WGS sequence"/>
</dbReference>
<dbReference type="VEuPathDB" id="VectorBase:GBRI024668"/>
<dbReference type="EnsemblMetazoa" id="GBRI024668-RA">
    <property type="protein sequence ID" value="GBRI024668-PA"/>
    <property type="gene ID" value="GBRI024668"/>
</dbReference>